<name>A0A7W6GNB0_9SPHN</name>
<accession>A0A7W6GNB0</accession>
<evidence type="ECO:0000256" key="1">
    <source>
        <dbReference type="ARBA" id="ARBA00022679"/>
    </source>
</evidence>
<dbReference type="GO" id="GO:0016757">
    <property type="term" value="F:glycosyltransferase activity"/>
    <property type="evidence" value="ECO:0007669"/>
    <property type="project" value="InterPro"/>
</dbReference>
<sequence length="436" mass="48110">MAILLLKPFKVPGVGLALRSKPRGAPFIRSGQPAEVVLDLSRLLWRSFYAAPTGIDRVEYVFARELLARLGDLLHFSAVHPAGGFYGRLDRDAVRRFLDFTAERWRSSDTTDGRSRKGAVVRHLIAMRPRPVPRATRPRLYVQVSPHHLDDHEQVGGILRCEGARFVTLIHDVIPITHPEFVRPQGAEEHARRVHAIDSFAAGILGNSQATLDALTPHLAHGLAGRQLAVAHFGADPPDPSHASDFPIPSRPYFLYLATIEPRKNHQLLLHIWRRLVERYGDAAPMLVLIGKRGWENENVIDILERCHVTRGHVVEAGQLSDRQIAALMAGARAMLMPSFAEGFGMPVMEALSAGVPVICSDIPPHREVGGDAPDYIDPLDGAAWLRAIDAYTVADSAPRAAQIDRIGQWLAPTWPAYFDIVMDLLDRVAADGGDD</sequence>
<gene>
    <name evidence="3" type="ORF">GGR44_001267</name>
</gene>
<comment type="caution">
    <text evidence="3">The sequence shown here is derived from an EMBL/GenBank/DDBJ whole genome shotgun (WGS) entry which is preliminary data.</text>
</comment>
<dbReference type="Proteomes" id="UP000552757">
    <property type="component" value="Unassembled WGS sequence"/>
</dbReference>
<evidence type="ECO:0000259" key="2">
    <source>
        <dbReference type="Pfam" id="PF00534"/>
    </source>
</evidence>
<feature type="domain" description="Glycosyl transferase family 1" evidence="2">
    <location>
        <begin position="250"/>
        <end position="372"/>
    </location>
</feature>
<organism evidence="3 4">
    <name type="scientific">Sphingobium fontiphilum</name>
    <dbReference type="NCBI Taxonomy" id="944425"/>
    <lineage>
        <taxon>Bacteria</taxon>
        <taxon>Pseudomonadati</taxon>
        <taxon>Pseudomonadota</taxon>
        <taxon>Alphaproteobacteria</taxon>
        <taxon>Sphingomonadales</taxon>
        <taxon>Sphingomonadaceae</taxon>
        <taxon>Sphingobium</taxon>
    </lineage>
</organism>
<evidence type="ECO:0000313" key="4">
    <source>
        <dbReference type="Proteomes" id="UP000552757"/>
    </source>
</evidence>
<dbReference type="AlphaFoldDB" id="A0A7W6GNB0"/>
<dbReference type="SUPFAM" id="SSF53756">
    <property type="entry name" value="UDP-Glycosyltransferase/glycogen phosphorylase"/>
    <property type="match status" value="1"/>
</dbReference>
<reference evidence="3 4" key="1">
    <citation type="submission" date="2020-08" db="EMBL/GenBank/DDBJ databases">
        <title>Genomic Encyclopedia of Type Strains, Phase IV (KMG-IV): sequencing the most valuable type-strain genomes for metagenomic binning, comparative biology and taxonomic classification.</title>
        <authorList>
            <person name="Goeker M."/>
        </authorList>
    </citation>
    <scope>NUCLEOTIDE SEQUENCE [LARGE SCALE GENOMIC DNA]</scope>
    <source>
        <strain evidence="3 4">DSM 29348</strain>
    </source>
</reference>
<dbReference type="CDD" id="cd03809">
    <property type="entry name" value="GT4_MtfB-like"/>
    <property type="match status" value="1"/>
</dbReference>
<dbReference type="Gene3D" id="3.40.50.2000">
    <property type="entry name" value="Glycogen Phosphorylase B"/>
    <property type="match status" value="1"/>
</dbReference>
<protein>
    <submittedName>
        <fullName evidence="3">Glycosyltransferase involved in cell wall biosynthesis</fullName>
    </submittedName>
</protein>
<dbReference type="Pfam" id="PF00534">
    <property type="entry name" value="Glycos_transf_1"/>
    <property type="match status" value="1"/>
</dbReference>
<dbReference type="EMBL" id="JACIEB010000002">
    <property type="protein sequence ID" value="MBB3981620.1"/>
    <property type="molecule type" value="Genomic_DNA"/>
</dbReference>
<keyword evidence="1 3" id="KW-0808">Transferase</keyword>
<dbReference type="PANTHER" id="PTHR46401:SF2">
    <property type="entry name" value="GLYCOSYLTRANSFERASE WBBK-RELATED"/>
    <property type="match status" value="1"/>
</dbReference>
<proteinExistence type="predicted"/>
<keyword evidence="4" id="KW-1185">Reference proteome</keyword>
<dbReference type="PANTHER" id="PTHR46401">
    <property type="entry name" value="GLYCOSYLTRANSFERASE WBBK-RELATED"/>
    <property type="match status" value="1"/>
</dbReference>
<dbReference type="InterPro" id="IPR001296">
    <property type="entry name" value="Glyco_trans_1"/>
</dbReference>
<evidence type="ECO:0000313" key="3">
    <source>
        <dbReference type="EMBL" id="MBB3981620.1"/>
    </source>
</evidence>